<organism evidence="1 2">
    <name type="scientific">Mycolicibacterium iranicum</name>
    <name type="common">Mycobacterium iranicum</name>
    <dbReference type="NCBI Taxonomy" id="912594"/>
    <lineage>
        <taxon>Bacteria</taxon>
        <taxon>Bacillati</taxon>
        <taxon>Actinomycetota</taxon>
        <taxon>Actinomycetes</taxon>
        <taxon>Mycobacteriales</taxon>
        <taxon>Mycobacteriaceae</taxon>
        <taxon>Mycolicibacterium</taxon>
    </lineage>
</organism>
<reference evidence="1 2" key="1">
    <citation type="submission" date="2020-08" db="EMBL/GenBank/DDBJ databases">
        <title>The Agave Microbiome: Exploring the role of microbial communities in plant adaptations to desert environments.</title>
        <authorList>
            <person name="Partida-Martinez L.P."/>
        </authorList>
    </citation>
    <scope>NUCLEOTIDE SEQUENCE [LARGE SCALE GENOMIC DNA]</scope>
    <source>
        <strain evidence="1 2">AT2.18</strain>
    </source>
</reference>
<keyword evidence="2" id="KW-1185">Reference proteome</keyword>
<evidence type="ECO:0000313" key="1">
    <source>
        <dbReference type="EMBL" id="MBB2993661.1"/>
    </source>
</evidence>
<accession>A0A839QNH2</accession>
<protein>
    <submittedName>
        <fullName evidence="1">Uncharacterized protein</fullName>
    </submittedName>
</protein>
<comment type="caution">
    <text evidence="1">The sequence shown here is derived from an EMBL/GenBank/DDBJ whole genome shotgun (WGS) entry which is preliminary data.</text>
</comment>
<dbReference type="EMBL" id="JACHVU010000021">
    <property type="protein sequence ID" value="MBB2993661.1"/>
    <property type="molecule type" value="Genomic_DNA"/>
</dbReference>
<gene>
    <name evidence="1" type="ORF">FHR72_005172</name>
</gene>
<dbReference type="RefSeq" id="WP_183474143.1">
    <property type="nucleotide sequence ID" value="NZ_JACHVU010000021.1"/>
</dbReference>
<proteinExistence type="predicted"/>
<dbReference type="Proteomes" id="UP000550501">
    <property type="component" value="Unassembled WGS sequence"/>
</dbReference>
<evidence type="ECO:0000313" key="2">
    <source>
        <dbReference type="Proteomes" id="UP000550501"/>
    </source>
</evidence>
<name>A0A839QNH2_MYCIR</name>
<sequence length="67" mass="7362">MQKALAGDARLEVLSSEAGAMFWGSEALIRANWLDAMAGDYHASVMVLRQLDEQARLFGLHERTAAN</sequence>
<dbReference type="AlphaFoldDB" id="A0A839QNH2"/>